<protein>
    <submittedName>
        <fullName evidence="1">Uncharacterized protein</fullName>
    </submittedName>
</protein>
<dbReference type="EMBL" id="MZGT01000042">
    <property type="protein sequence ID" value="OPJ60183.1"/>
    <property type="molecule type" value="Genomic_DNA"/>
</dbReference>
<reference evidence="2 4" key="2">
    <citation type="submission" date="2018-08" db="EMBL/GenBank/DDBJ databases">
        <title>Genome of Clostridium chromiireducens C1, DSM12136.</title>
        <authorList>
            <person name="Xing M."/>
            <person name="Wei Y."/>
            <person name="Ang E.L."/>
            <person name="Zhao H."/>
            <person name="Zhang Y."/>
        </authorList>
    </citation>
    <scope>NUCLEOTIDE SEQUENCE [LARGE SCALE GENOMIC DNA]</scope>
    <source>
        <strain evidence="2 4">C1</strain>
    </source>
</reference>
<comment type="caution">
    <text evidence="1">The sequence shown here is derived from an EMBL/GenBank/DDBJ whole genome shotgun (WGS) entry which is preliminary data.</text>
</comment>
<evidence type="ECO:0000313" key="4">
    <source>
        <dbReference type="Proteomes" id="UP000265930"/>
    </source>
</evidence>
<dbReference type="STRING" id="225345.CLCHR_31160"/>
<reference evidence="1 3" key="1">
    <citation type="submission" date="2017-03" db="EMBL/GenBank/DDBJ databases">
        <title>Genome sequence of Clostridium chromiireducens DSM 23318.</title>
        <authorList>
            <person name="Poehlein A."/>
            <person name="Daniel R."/>
        </authorList>
    </citation>
    <scope>NUCLEOTIDE SEQUENCE [LARGE SCALE GENOMIC DNA]</scope>
    <source>
        <strain evidence="1 3">DSM 23318</strain>
    </source>
</reference>
<name>A0A1V4IJV7_9CLOT</name>
<evidence type="ECO:0000313" key="3">
    <source>
        <dbReference type="Proteomes" id="UP000191056"/>
    </source>
</evidence>
<dbReference type="Proteomes" id="UP000265930">
    <property type="component" value="Unassembled WGS sequence"/>
</dbReference>
<evidence type="ECO:0000313" key="2">
    <source>
        <dbReference type="EMBL" id="RII33692.1"/>
    </source>
</evidence>
<gene>
    <name evidence="1" type="ORF">CLCHR_31160</name>
    <name evidence="2" type="ORF">D2A34_18385</name>
</gene>
<sequence length="66" mass="7903">MYMIFLKINSIMDYVDHHIENALNLENNPMCEICKENLNENNTLWILKNVVFTKYDIINWNINGNL</sequence>
<dbReference type="AlphaFoldDB" id="A0A1V4IJV7"/>
<evidence type="ECO:0000313" key="1">
    <source>
        <dbReference type="EMBL" id="OPJ60183.1"/>
    </source>
</evidence>
<organism evidence="1 3">
    <name type="scientific">Clostridium chromiireducens</name>
    <dbReference type="NCBI Taxonomy" id="225345"/>
    <lineage>
        <taxon>Bacteria</taxon>
        <taxon>Bacillati</taxon>
        <taxon>Bacillota</taxon>
        <taxon>Clostridia</taxon>
        <taxon>Eubacteriales</taxon>
        <taxon>Clostridiaceae</taxon>
        <taxon>Clostridium</taxon>
    </lineage>
</organism>
<accession>A0A1V4IJV7</accession>
<dbReference type="EMBL" id="QXDJ01000004">
    <property type="protein sequence ID" value="RII33692.1"/>
    <property type="molecule type" value="Genomic_DNA"/>
</dbReference>
<proteinExistence type="predicted"/>
<keyword evidence="3" id="KW-1185">Reference proteome</keyword>
<dbReference type="Proteomes" id="UP000191056">
    <property type="component" value="Unassembled WGS sequence"/>
</dbReference>